<proteinExistence type="predicted"/>
<organism evidence="8 9">
    <name type="scientific">Sarocladium strictum</name>
    <name type="common">Black bundle disease fungus</name>
    <name type="synonym">Acremonium strictum</name>
    <dbReference type="NCBI Taxonomy" id="5046"/>
    <lineage>
        <taxon>Eukaryota</taxon>
        <taxon>Fungi</taxon>
        <taxon>Dikarya</taxon>
        <taxon>Ascomycota</taxon>
        <taxon>Pezizomycotina</taxon>
        <taxon>Sordariomycetes</taxon>
        <taxon>Hypocreomycetidae</taxon>
        <taxon>Hypocreales</taxon>
        <taxon>Sarocladiaceae</taxon>
        <taxon>Sarocladium</taxon>
    </lineage>
</organism>
<feature type="compositionally biased region" description="Polar residues" evidence="5">
    <location>
        <begin position="104"/>
        <end position="120"/>
    </location>
</feature>
<dbReference type="AlphaFoldDB" id="A0AA39GAG5"/>
<evidence type="ECO:0000256" key="4">
    <source>
        <dbReference type="ARBA" id="ARBA00023242"/>
    </source>
</evidence>
<evidence type="ECO:0000256" key="1">
    <source>
        <dbReference type="ARBA" id="ARBA00004123"/>
    </source>
</evidence>
<keyword evidence="2" id="KW-0227">DNA damage</keyword>
<comment type="caution">
    <text evidence="8">The sequence shown here is derived from an EMBL/GenBank/DDBJ whole genome shotgun (WGS) entry which is preliminary data.</text>
</comment>
<feature type="region of interest" description="Disordered" evidence="5">
    <location>
        <begin position="415"/>
        <end position="444"/>
    </location>
</feature>
<evidence type="ECO:0000313" key="9">
    <source>
        <dbReference type="Proteomes" id="UP001175261"/>
    </source>
</evidence>
<dbReference type="InterPro" id="IPR022043">
    <property type="entry name" value="CAF1A_DD"/>
</dbReference>
<keyword evidence="9" id="KW-1185">Reference proteome</keyword>
<feature type="compositionally biased region" description="Low complexity" evidence="5">
    <location>
        <begin position="235"/>
        <end position="248"/>
    </location>
</feature>
<dbReference type="GO" id="GO:0033186">
    <property type="term" value="C:CAF-1 complex"/>
    <property type="evidence" value="ECO:0007669"/>
    <property type="project" value="TreeGrafter"/>
</dbReference>
<comment type="subcellular location">
    <subcellularLocation>
        <location evidence="1">Nucleus</location>
    </subcellularLocation>
</comment>
<evidence type="ECO:0000256" key="5">
    <source>
        <dbReference type="SAM" id="MobiDB-lite"/>
    </source>
</evidence>
<feature type="compositionally biased region" description="Basic and acidic residues" evidence="5">
    <location>
        <begin position="128"/>
        <end position="212"/>
    </location>
</feature>
<dbReference type="PANTHER" id="PTHR15272">
    <property type="entry name" value="CHROMATIN ASSEMBLY FACTOR 1 SUBUNIT A CAF-1 SUBUNIT A"/>
    <property type="match status" value="1"/>
</dbReference>
<dbReference type="PANTHER" id="PTHR15272:SF0">
    <property type="entry name" value="CHROMATIN ASSEMBLY FACTOR 1 SUBUNIT A"/>
    <property type="match status" value="1"/>
</dbReference>
<dbReference type="EMBL" id="JAPDFR010000009">
    <property type="protein sequence ID" value="KAK0383526.1"/>
    <property type="molecule type" value="Genomic_DNA"/>
</dbReference>
<feature type="compositionally biased region" description="Polar residues" evidence="5">
    <location>
        <begin position="48"/>
        <end position="65"/>
    </location>
</feature>
<evidence type="ECO:0008006" key="10">
    <source>
        <dbReference type="Google" id="ProtNLM"/>
    </source>
</evidence>
<evidence type="ECO:0000259" key="6">
    <source>
        <dbReference type="Pfam" id="PF12253"/>
    </source>
</evidence>
<evidence type="ECO:0000259" key="7">
    <source>
        <dbReference type="Pfam" id="PF21796"/>
    </source>
</evidence>
<keyword evidence="4" id="KW-0539">Nucleus</keyword>
<name>A0AA39GAG5_SARSR</name>
<feature type="region of interest" description="Disordered" evidence="5">
    <location>
        <begin position="32"/>
        <end position="248"/>
    </location>
</feature>
<evidence type="ECO:0000256" key="2">
    <source>
        <dbReference type="ARBA" id="ARBA00022763"/>
    </source>
</evidence>
<accession>A0AA39GAG5</accession>
<dbReference type="GO" id="GO:0005634">
    <property type="term" value="C:nucleus"/>
    <property type="evidence" value="ECO:0007669"/>
    <property type="project" value="UniProtKB-SubCell"/>
</dbReference>
<dbReference type="InterPro" id="IPR048800">
    <property type="entry name" value="Cac1-like_C"/>
</dbReference>
<protein>
    <recommendedName>
        <fullName evidence="10">Chromatin assembly factor 1 subunit A</fullName>
    </recommendedName>
</protein>
<evidence type="ECO:0000256" key="3">
    <source>
        <dbReference type="ARBA" id="ARBA00023204"/>
    </source>
</evidence>
<evidence type="ECO:0000313" key="8">
    <source>
        <dbReference type="EMBL" id="KAK0383526.1"/>
    </source>
</evidence>
<dbReference type="Pfam" id="PF21796">
    <property type="entry name" value="Cac1_C"/>
    <property type="match status" value="1"/>
</dbReference>
<dbReference type="GO" id="GO:0006334">
    <property type="term" value="P:nucleosome assembly"/>
    <property type="evidence" value="ECO:0007669"/>
    <property type="project" value="TreeGrafter"/>
</dbReference>
<gene>
    <name evidence="8" type="ORF">NLU13_9437</name>
</gene>
<feature type="domain" description="Chromatin assembly factor 1 subunit A dimerization" evidence="6">
    <location>
        <begin position="366"/>
        <end position="441"/>
    </location>
</feature>
<feature type="domain" description="Chromatin assembly factor 1 subunit Cac1-like C-terminal" evidence="7">
    <location>
        <begin position="561"/>
        <end position="618"/>
    </location>
</feature>
<dbReference type="GO" id="GO:0006281">
    <property type="term" value="P:DNA repair"/>
    <property type="evidence" value="ECO:0007669"/>
    <property type="project" value="UniProtKB-KW"/>
</dbReference>
<dbReference type="Proteomes" id="UP001175261">
    <property type="component" value="Unassembled WGS sequence"/>
</dbReference>
<reference evidence="8" key="1">
    <citation type="submission" date="2022-10" db="EMBL/GenBank/DDBJ databases">
        <title>Determination and structural analysis of whole genome sequence of Sarocladium strictum F4-1.</title>
        <authorList>
            <person name="Hu L."/>
            <person name="Jiang Y."/>
        </authorList>
    </citation>
    <scope>NUCLEOTIDE SEQUENCE</scope>
    <source>
        <strain evidence="8">F4-1</strain>
    </source>
</reference>
<feature type="compositionally biased region" description="Polar residues" evidence="5">
    <location>
        <begin position="74"/>
        <end position="97"/>
    </location>
</feature>
<dbReference type="Pfam" id="PF12253">
    <property type="entry name" value="CAF1A_dimeriz"/>
    <property type="match status" value="1"/>
</dbReference>
<sequence length="626" mass="70586">MDEVQMTLFEMSANVQKTASLKRSHEDFVNDSVVKTENEASLRAVPPTTEQPSLESANLQDQRSPCLSPGLTDGGSSTPARQSPSPLTPLKNETSLKPSPFNAAAQSSTSPKATHASTNGPAPKRKRLTVEEKEKRDKEEAEKKKEREEKQRQKAEEKVKAEQEKAARAAEREEKRKKKEEEDRIKAQQRDEKKQQREEELRRKQEAEEKKAKSQPSLKSFFGAPRVAKETNAGPSSSPQKAASSSTVTKATSSEYAKMFQPFFVKEHTRMARPTNQMDVETCEVKSKILDEYISGQRVHELSPFDPVKLLELPSRPSRRGRVHHPVRHIMETAYKAMETAQNSGGNEADNIMRETRRKLAKIPVKVIAFSRDVRPPYYGTATYKPFLLGRPNLRILAQKPVERTLDLDYDYDSEAEWQEDEGEDVDVDDDEEELDDEDDMDGFLDDSEDAGLARRIFANTMEPESTGVCFEGDRSPDPILQEHKMEYIHELLGSDEAIDPWSTAYWEPEPKKTTVTKAIPPTEQSTKMAPPPAPANAFAMLSKPVSASTDGVKLVRDDILNDVKRAILANKLLSKVGMVDVVYQQFRDRSSRAEVKNTIEVVAEKKKGANKLKEWELKPGHELKL</sequence>
<keyword evidence="3" id="KW-0234">DNA repair</keyword>